<dbReference type="UniPathway" id="UPA00556"/>
<dbReference type="CDD" id="cd05945">
    <property type="entry name" value="DltA"/>
    <property type="match status" value="1"/>
</dbReference>
<dbReference type="FunFam" id="3.30.300.30:FF:000012">
    <property type="entry name" value="D-alanine--D-alanyl carrier protein ligase"/>
    <property type="match status" value="1"/>
</dbReference>
<dbReference type="PANTHER" id="PTHR45398">
    <property type="match status" value="1"/>
</dbReference>
<dbReference type="InterPro" id="IPR000873">
    <property type="entry name" value="AMP-dep_synth/lig_dom"/>
</dbReference>
<keyword evidence="4 7" id="KW-0067">ATP-binding</keyword>
<name>A0A192GZP3_9LACO</name>
<feature type="binding site" evidence="7">
    <location>
        <position position="197"/>
    </location>
    <ligand>
        <name>D-alanine</name>
        <dbReference type="ChEBI" id="CHEBI:57416"/>
    </ligand>
</feature>
<evidence type="ECO:0000256" key="2">
    <source>
        <dbReference type="ARBA" id="ARBA00022598"/>
    </source>
</evidence>
<evidence type="ECO:0000313" key="8">
    <source>
        <dbReference type="EMBL" id="ANK61508.1"/>
    </source>
</evidence>
<dbReference type="NCBIfam" id="TIGR01733">
    <property type="entry name" value="AA-adenyl-dom"/>
    <property type="match status" value="1"/>
</dbReference>
<dbReference type="OrthoDB" id="9765680at2"/>
<dbReference type="EMBL" id="CP014873">
    <property type="protein sequence ID" value="ANK61508.1"/>
    <property type="molecule type" value="Genomic_DNA"/>
</dbReference>
<dbReference type="InterPro" id="IPR042099">
    <property type="entry name" value="ANL_N_sf"/>
</dbReference>
<dbReference type="GO" id="GO:0047473">
    <property type="term" value="F:D-alanine [D-alanyl carrier protein] ligase activity"/>
    <property type="evidence" value="ECO:0007669"/>
    <property type="project" value="UniProtKB-UniRule"/>
</dbReference>
<dbReference type="PANTHER" id="PTHR45398:SF1">
    <property type="entry name" value="ENZYME, PUTATIVE (JCVI)-RELATED"/>
    <property type="match status" value="1"/>
</dbReference>
<feature type="binding site" evidence="7">
    <location>
        <begin position="292"/>
        <end position="297"/>
    </location>
    <ligand>
        <name>ATP</name>
        <dbReference type="ChEBI" id="CHEBI:30616"/>
    </ligand>
</feature>
<dbReference type="NCBIfam" id="NF003417">
    <property type="entry name" value="PRK04813.1"/>
    <property type="match status" value="1"/>
</dbReference>
<comment type="similarity">
    <text evidence="6 7">Belongs to the ATP-dependent AMP-binding enzyme family. DltA subfamily.</text>
</comment>
<comment type="subcellular location">
    <subcellularLocation>
        <location evidence="7">Cytoplasm</location>
    </subcellularLocation>
</comment>
<dbReference type="GeneID" id="42980865"/>
<dbReference type="KEGG" id="lbt:AYR52_00250"/>
<dbReference type="NCBIfam" id="TIGR01734">
    <property type="entry name" value="D-ala-DACP-lig"/>
    <property type="match status" value="1"/>
</dbReference>
<feature type="binding site" evidence="7">
    <location>
        <position position="489"/>
    </location>
    <ligand>
        <name>ATP</name>
        <dbReference type="ChEBI" id="CHEBI:30616"/>
    </ligand>
</feature>
<dbReference type="STRING" id="375175.AYR53_01260"/>
<evidence type="ECO:0000256" key="4">
    <source>
        <dbReference type="ARBA" id="ARBA00022840"/>
    </source>
</evidence>
<feature type="binding site" evidence="7">
    <location>
        <position position="378"/>
    </location>
    <ligand>
        <name>ATP</name>
        <dbReference type="ChEBI" id="CHEBI:30616"/>
    </ligand>
</feature>
<gene>
    <name evidence="7" type="primary">dltA</name>
    <name evidence="8" type="ORF">AYR53_01260</name>
</gene>
<organism evidence="8 9">
    <name type="scientific">Loigolactobacillus backii</name>
    <dbReference type="NCBI Taxonomy" id="375175"/>
    <lineage>
        <taxon>Bacteria</taxon>
        <taxon>Bacillati</taxon>
        <taxon>Bacillota</taxon>
        <taxon>Bacilli</taxon>
        <taxon>Lactobacillales</taxon>
        <taxon>Lactobacillaceae</taxon>
        <taxon>Loigolactobacillus</taxon>
    </lineage>
</organism>
<dbReference type="InterPro" id="IPR020845">
    <property type="entry name" value="AMP-binding_CS"/>
</dbReference>
<dbReference type="InterPro" id="IPR010072">
    <property type="entry name" value="DltA"/>
</dbReference>
<feature type="binding site" evidence="7">
    <location>
        <begin position="152"/>
        <end position="153"/>
    </location>
    <ligand>
        <name>ATP</name>
        <dbReference type="ChEBI" id="CHEBI:30616"/>
    </ligand>
</feature>
<dbReference type="Gene3D" id="3.40.50.12780">
    <property type="entry name" value="N-terminal domain of ligase-like"/>
    <property type="match status" value="1"/>
</dbReference>
<dbReference type="AlphaFoldDB" id="A0A192GZP3"/>
<keyword evidence="9" id="KW-1185">Reference proteome</keyword>
<evidence type="ECO:0000256" key="1">
    <source>
        <dbReference type="ARBA" id="ARBA00022490"/>
    </source>
</evidence>
<accession>A0A192GZP3</accession>
<dbReference type="InterPro" id="IPR044507">
    <property type="entry name" value="DltA-like"/>
</dbReference>
<dbReference type="GO" id="GO:0005524">
    <property type="term" value="F:ATP binding"/>
    <property type="evidence" value="ECO:0007669"/>
    <property type="project" value="UniProtKB-KW"/>
</dbReference>
<dbReference type="PROSITE" id="PS00455">
    <property type="entry name" value="AMP_BINDING"/>
    <property type="match status" value="1"/>
</dbReference>
<dbReference type="Proteomes" id="UP000078582">
    <property type="component" value="Chromosome"/>
</dbReference>
<comment type="pathway">
    <text evidence="7">Cell wall biogenesis; lipoteichoic acid biosynthesis.</text>
</comment>
<evidence type="ECO:0000256" key="7">
    <source>
        <dbReference type="HAMAP-Rule" id="MF_00593"/>
    </source>
</evidence>
<evidence type="ECO:0000313" key="9">
    <source>
        <dbReference type="Proteomes" id="UP000078582"/>
    </source>
</evidence>
<dbReference type="GO" id="GO:0005737">
    <property type="term" value="C:cytoplasm"/>
    <property type="evidence" value="ECO:0007669"/>
    <property type="project" value="UniProtKB-SubCell"/>
</dbReference>
<reference evidence="8 9" key="1">
    <citation type="submission" date="2016-03" db="EMBL/GenBank/DDBJ databases">
        <title>Pediococcus and Lactobacillus from brewery environment - whole genome sequencing and assembly.</title>
        <authorList>
            <person name="Behr J."/>
            <person name="Geissler A.J."/>
            <person name="Vogel R.F."/>
        </authorList>
    </citation>
    <scope>NUCLEOTIDE SEQUENCE [LARGE SCALE GENOMIC DNA]</scope>
    <source>
        <strain evidence="8 9">TMW 1.1989</strain>
    </source>
</reference>
<proteinExistence type="inferred from homology"/>
<dbReference type="Gene3D" id="3.30.300.30">
    <property type="match status" value="1"/>
</dbReference>
<dbReference type="EC" id="6.2.1.54" evidence="7"/>
<comment type="function">
    <text evidence="5 7">Catalyzes the first step in the D-alanylation of lipoteichoic acid (LTA), the activation of D-alanine and its transfer onto the D-alanyl carrier protein (Dcp) DltC. In an ATP-dependent two-step reaction, forms a high energy D-alanyl-AMP intermediate, followed by transfer of the D-alanyl residue as a thiol ester to the phosphopantheinyl prosthetic group of the Dcp. D-alanylation of LTA plays an important role in modulating the properties of the cell wall in Gram-positive bacteria, influencing the net charge of the cell wall.</text>
</comment>
<comment type="catalytic activity">
    <reaction evidence="7">
        <text>holo-[D-alanyl-carrier protein] + D-alanine + ATP = D-alanyl-[D-alanyl-carrier protein] + AMP + diphosphate</text>
        <dbReference type="Rhea" id="RHEA:55132"/>
        <dbReference type="Rhea" id="RHEA-COMP:14102"/>
        <dbReference type="Rhea" id="RHEA-COMP:14103"/>
        <dbReference type="ChEBI" id="CHEBI:30616"/>
        <dbReference type="ChEBI" id="CHEBI:33019"/>
        <dbReference type="ChEBI" id="CHEBI:57416"/>
        <dbReference type="ChEBI" id="CHEBI:64479"/>
        <dbReference type="ChEBI" id="CHEBI:138620"/>
        <dbReference type="ChEBI" id="CHEBI:456215"/>
        <dbReference type="EC" id="6.2.1.54"/>
    </reaction>
</comment>
<dbReference type="HAMAP" id="MF_00593">
    <property type="entry name" value="DltA"/>
    <property type="match status" value="1"/>
</dbReference>
<sequence>MTMDIIKAIDEIAQKTPTAIAYDYLGKTNTYRELKNYSDALAGYIDGLNLTSGSPIMVYGDQTFSMIVAFLGCVKSGHAYIPVDQHSPKDRLTMIQNIAQPELVIAIQPLPVKLQAVKTIEIAKLEAIFRQSNQYPLTHSVKNNENFYIIFTSGTTGKPKGVQISHRNLLSFVNWLVSDFNVPERPVILSQAPYSFDLSVMDLYPTLVMGGTLQVLPKEVTDNFKSLFETLPKLALNVWVSTPSLIDICLLEPSFKQSKYPELSHFLFCGEELTHQTAVRLKQRFPDALIFNTYGPTETTVAVTAIEITNAILDKYQRLPIGYAKQDTTIKLDNLNAQNQAGEIIISGPSVSKGYLNSPQKTKQVFLGESQQFYHTGDLGTVDATGLVFYKGRIDFQIKLNGYRIELEEVNHYLNQQELIKSAVAVPKYNRQHKVTALNAYVVLQNNTSRPAFEVTKALKQQLRQEMMAYMIPQRFEYRSSLPLTINGKVDIKAMIKEANSND</sequence>
<evidence type="ECO:0000256" key="6">
    <source>
        <dbReference type="ARBA" id="ARBA00061336"/>
    </source>
</evidence>
<keyword evidence="3 7" id="KW-0547">Nucleotide-binding</keyword>
<dbReference type="Pfam" id="PF00501">
    <property type="entry name" value="AMP-binding"/>
    <property type="match status" value="1"/>
</dbReference>
<evidence type="ECO:0000256" key="3">
    <source>
        <dbReference type="ARBA" id="ARBA00022741"/>
    </source>
</evidence>
<dbReference type="GO" id="GO:0070395">
    <property type="term" value="P:lipoteichoic acid biosynthetic process"/>
    <property type="evidence" value="ECO:0007669"/>
    <property type="project" value="UniProtKB-UniRule"/>
</dbReference>
<dbReference type="SUPFAM" id="SSF56801">
    <property type="entry name" value="Acetyl-CoA synthetase-like"/>
    <property type="match status" value="1"/>
</dbReference>
<feature type="binding site" evidence="7">
    <location>
        <position position="301"/>
    </location>
    <ligand>
        <name>D-alanine</name>
        <dbReference type="ChEBI" id="CHEBI:57416"/>
    </ligand>
</feature>
<feature type="binding site" evidence="7">
    <location>
        <begin position="390"/>
        <end position="393"/>
    </location>
    <ligand>
        <name>ATP</name>
        <dbReference type="ChEBI" id="CHEBI:30616"/>
    </ligand>
</feature>
<dbReference type="InterPro" id="IPR010071">
    <property type="entry name" value="AA_adenyl_dom"/>
</dbReference>
<dbReference type="InterPro" id="IPR025110">
    <property type="entry name" value="AMP-bd_C"/>
</dbReference>
<feature type="binding site" evidence="7">
    <location>
        <position position="489"/>
    </location>
    <ligand>
        <name>D-alanine</name>
        <dbReference type="ChEBI" id="CHEBI:57416"/>
    </ligand>
</feature>
<keyword evidence="1 7" id="KW-0963">Cytoplasm</keyword>
<evidence type="ECO:0000256" key="5">
    <source>
        <dbReference type="ARBA" id="ARBA00054605"/>
    </source>
</evidence>
<dbReference type="InterPro" id="IPR045851">
    <property type="entry name" value="AMP-bd_C_sf"/>
</dbReference>
<dbReference type="RefSeq" id="WP_068222202.1">
    <property type="nucleotide sequence ID" value="NZ_CP014623.1"/>
</dbReference>
<keyword evidence="2 7" id="KW-0436">Ligase</keyword>
<dbReference type="Pfam" id="PF13193">
    <property type="entry name" value="AMP-binding_C"/>
    <property type="match status" value="1"/>
</dbReference>
<protein>
    <recommendedName>
        <fullName evidence="7">D-alanine--D-alanyl carrier protein ligase</fullName>
        <shortName evidence="7">DCL</shortName>
        <ecNumber evidence="7">6.2.1.54</ecNumber>
    </recommendedName>
    <alternativeName>
        <fullName evidence="7">D-alanine--poly(phosphoribitol) ligase subunit 1</fullName>
    </alternativeName>
    <alternativeName>
        <fullName evidence="7">D-alanine-activating enzyme</fullName>
        <shortName evidence="7">DAE</shortName>
    </alternativeName>
</protein>